<evidence type="ECO:0000313" key="5">
    <source>
        <dbReference type="EMBL" id="CAD7000182.1"/>
    </source>
</evidence>
<protein>
    <submittedName>
        <fullName evidence="5">(Mediterranean fruit fly) hypothetical protein</fullName>
    </submittedName>
</protein>
<comment type="similarity">
    <text evidence="1">Belongs to the UDP-glycosyltransferase family.</text>
</comment>
<dbReference type="GO" id="GO:0008194">
    <property type="term" value="F:UDP-glycosyltransferase activity"/>
    <property type="evidence" value="ECO:0007669"/>
    <property type="project" value="InterPro"/>
</dbReference>
<gene>
    <name evidence="5" type="ORF">CCAP1982_LOCUS8673</name>
</gene>
<sequence length="277" mass="32470">MDHAMGVLTPWAFVPHLFLSHTDRMNFYQRAYNTYLSLYDVVIRHCLGTYIQSTDVPMRKIKLLLDAFAQLKQNVLWKYENRNLTKELPPNVKIYNWLPQNDIFAHPNVKLFISQGGIFSTQEAIYWGLPLLFIPFFGDQHRNAKKAVRAGYARLLMFDKMTSEDLVQNIQTLIDDPRYKREAMVASRLFRDNPIAPLKEATFWLEYVLRHKGAPHLKSHGAFMSLYQYLLLDVLGCTILFLILIISSMACVVVGIKRYCLRRRQVLEARRKELKRN</sequence>
<dbReference type="PANTHER" id="PTHR48043">
    <property type="entry name" value="EG:EG0003.4 PROTEIN-RELATED"/>
    <property type="match status" value="1"/>
</dbReference>
<keyword evidence="6" id="KW-1185">Reference proteome</keyword>
<keyword evidence="3" id="KW-0808">Transferase</keyword>
<dbReference type="CDD" id="cd03784">
    <property type="entry name" value="GT1_Gtf-like"/>
    <property type="match status" value="1"/>
</dbReference>
<accession>A0A811ULW6</accession>
<keyword evidence="4" id="KW-0472">Membrane</keyword>
<evidence type="ECO:0000256" key="3">
    <source>
        <dbReference type="ARBA" id="ARBA00022679"/>
    </source>
</evidence>
<comment type="caution">
    <text evidence="5">The sequence shown here is derived from an EMBL/GenBank/DDBJ whole genome shotgun (WGS) entry which is preliminary data.</text>
</comment>
<dbReference type="AlphaFoldDB" id="A0A811ULW6"/>
<evidence type="ECO:0000256" key="2">
    <source>
        <dbReference type="ARBA" id="ARBA00022676"/>
    </source>
</evidence>
<dbReference type="InterPro" id="IPR050271">
    <property type="entry name" value="UDP-glycosyltransferase"/>
</dbReference>
<dbReference type="OrthoDB" id="5835829at2759"/>
<dbReference type="FunFam" id="3.40.50.2000:FF:000050">
    <property type="entry name" value="UDP-glucuronosyltransferase"/>
    <property type="match status" value="1"/>
</dbReference>
<dbReference type="Gene3D" id="3.40.50.2000">
    <property type="entry name" value="Glycogen Phosphorylase B"/>
    <property type="match status" value="1"/>
</dbReference>
<organism evidence="5 6">
    <name type="scientific">Ceratitis capitata</name>
    <name type="common">Mediterranean fruit fly</name>
    <name type="synonym">Tephritis capitata</name>
    <dbReference type="NCBI Taxonomy" id="7213"/>
    <lineage>
        <taxon>Eukaryota</taxon>
        <taxon>Metazoa</taxon>
        <taxon>Ecdysozoa</taxon>
        <taxon>Arthropoda</taxon>
        <taxon>Hexapoda</taxon>
        <taxon>Insecta</taxon>
        <taxon>Pterygota</taxon>
        <taxon>Neoptera</taxon>
        <taxon>Endopterygota</taxon>
        <taxon>Diptera</taxon>
        <taxon>Brachycera</taxon>
        <taxon>Muscomorpha</taxon>
        <taxon>Tephritoidea</taxon>
        <taxon>Tephritidae</taxon>
        <taxon>Ceratitis</taxon>
        <taxon>Ceratitis</taxon>
    </lineage>
</organism>
<dbReference type="EMBL" id="CAJHJT010000012">
    <property type="protein sequence ID" value="CAD7000182.1"/>
    <property type="molecule type" value="Genomic_DNA"/>
</dbReference>
<keyword evidence="2" id="KW-0328">Glycosyltransferase</keyword>
<evidence type="ECO:0000256" key="4">
    <source>
        <dbReference type="SAM" id="Phobius"/>
    </source>
</evidence>
<name>A0A811ULW6_CERCA</name>
<feature type="transmembrane region" description="Helical" evidence="4">
    <location>
        <begin position="226"/>
        <end position="256"/>
    </location>
</feature>
<evidence type="ECO:0000313" key="6">
    <source>
        <dbReference type="Proteomes" id="UP000606786"/>
    </source>
</evidence>
<dbReference type="PANTHER" id="PTHR48043:SF158">
    <property type="entry name" value="UDP-GLUCURONOSYLTRANSFERASE"/>
    <property type="match status" value="1"/>
</dbReference>
<dbReference type="InterPro" id="IPR002213">
    <property type="entry name" value="UDP_glucos_trans"/>
</dbReference>
<keyword evidence="4" id="KW-0812">Transmembrane</keyword>
<proteinExistence type="inferred from homology"/>
<keyword evidence="4" id="KW-1133">Transmembrane helix</keyword>
<reference evidence="5" key="1">
    <citation type="submission" date="2020-11" db="EMBL/GenBank/DDBJ databases">
        <authorList>
            <person name="Whitehead M."/>
        </authorList>
    </citation>
    <scope>NUCLEOTIDE SEQUENCE</scope>
    <source>
        <strain evidence="5">EGII</strain>
    </source>
</reference>
<evidence type="ECO:0000256" key="1">
    <source>
        <dbReference type="ARBA" id="ARBA00009995"/>
    </source>
</evidence>
<dbReference type="SUPFAM" id="SSF53756">
    <property type="entry name" value="UDP-Glycosyltransferase/glycogen phosphorylase"/>
    <property type="match status" value="1"/>
</dbReference>
<dbReference type="Proteomes" id="UP000606786">
    <property type="component" value="Unassembled WGS sequence"/>
</dbReference>
<dbReference type="Pfam" id="PF00201">
    <property type="entry name" value="UDPGT"/>
    <property type="match status" value="1"/>
</dbReference>